<proteinExistence type="predicted"/>
<keyword evidence="2" id="KW-1185">Reference proteome</keyword>
<sequence length="100" mass="10864">MVYSGTVIRDEVGLSLDKAEKEVLGHVAKVVLTKETTKIVGDGSTQDAVNRRVSQIRNLLEAAEQDYEKEKLNERIAKLSGGVAVIQVIPCLLLQNTDSG</sequence>
<gene>
    <name evidence="1" type="ORF">Pint_29686</name>
</gene>
<comment type="caution">
    <text evidence="1">The sequence shown here is derived from an EMBL/GenBank/DDBJ whole genome shotgun (WGS) entry which is preliminary data.</text>
</comment>
<evidence type="ECO:0000313" key="2">
    <source>
        <dbReference type="Proteomes" id="UP001163603"/>
    </source>
</evidence>
<evidence type="ECO:0000313" key="1">
    <source>
        <dbReference type="EMBL" id="KAJ0007432.1"/>
    </source>
</evidence>
<name>A0ACC0WZ91_9ROSI</name>
<accession>A0ACC0WZ91</accession>
<dbReference type="EMBL" id="CM047750">
    <property type="protein sequence ID" value="KAJ0007432.1"/>
    <property type="molecule type" value="Genomic_DNA"/>
</dbReference>
<organism evidence="1 2">
    <name type="scientific">Pistacia integerrima</name>
    <dbReference type="NCBI Taxonomy" id="434235"/>
    <lineage>
        <taxon>Eukaryota</taxon>
        <taxon>Viridiplantae</taxon>
        <taxon>Streptophyta</taxon>
        <taxon>Embryophyta</taxon>
        <taxon>Tracheophyta</taxon>
        <taxon>Spermatophyta</taxon>
        <taxon>Magnoliopsida</taxon>
        <taxon>eudicotyledons</taxon>
        <taxon>Gunneridae</taxon>
        <taxon>Pentapetalae</taxon>
        <taxon>rosids</taxon>
        <taxon>malvids</taxon>
        <taxon>Sapindales</taxon>
        <taxon>Anacardiaceae</taxon>
        <taxon>Pistacia</taxon>
    </lineage>
</organism>
<protein>
    <submittedName>
        <fullName evidence="1">Uncharacterized protein</fullName>
    </submittedName>
</protein>
<dbReference type="Proteomes" id="UP001163603">
    <property type="component" value="Chromosome 15"/>
</dbReference>
<reference evidence="2" key="1">
    <citation type="journal article" date="2023" name="G3 (Bethesda)">
        <title>Genome assembly and association tests identify interacting loci associated with vigor, precocity, and sex in interspecific pistachio rootstocks.</title>
        <authorList>
            <person name="Palmer W."/>
            <person name="Jacygrad E."/>
            <person name="Sagayaradj S."/>
            <person name="Cavanaugh K."/>
            <person name="Han R."/>
            <person name="Bertier L."/>
            <person name="Beede B."/>
            <person name="Kafkas S."/>
            <person name="Golino D."/>
            <person name="Preece J."/>
            <person name="Michelmore R."/>
        </authorList>
    </citation>
    <scope>NUCLEOTIDE SEQUENCE [LARGE SCALE GENOMIC DNA]</scope>
</reference>